<protein>
    <submittedName>
        <fullName evidence="2">Uncharacterized protein</fullName>
    </submittedName>
</protein>
<dbReference type="EMBL" id="MT630845">
    <property type="protein sequence ID" value="QNO43574.1"/>
    <property type="molecule type" value="Genomic_DNA"/>
</dbReference>
<organism evidence="2">
    <name type="scientific">Candidatus Methanogaster sp. ANME-2c ERB4</name>
    <dbReference type="NCBI Taxonomy" id="2759911"/>
    <lineage>
        <taxon>Archaea</taxon>
        <taxon>Methanobacteriati</taxon>
        <taxon>Methanobacteriota</taxon>
        <taxon>Stenosarchaea group</taxon>
        <taxon>Methanomicrobia</taxon>
        <taxon>Methanosarcinales</taxon>
        <taxon>ANME-2 cluster</taxon>
        <taxon>Candidatus Methanogasteraceae</taxon>
        <taxon>Candidatus Methanogaster</taxon>
    </lineage>
</organism>
<reference evidence="2" key="1">
    <citation type="submission" date="2020-06" db="EMBL/GenBank/DDBJ databases">
        <title>Unique genomic features of the anaerobic methanotrophic archaea.</title>
        <authorList>
            <person name="Chadwick G.L."/>
            <person name="Skennerton C.T."/>
            <person name="Laso-Perez R."/>
            <person name="Leu A.O."/>
            <person name="Speth D.R."/>
            <person name="Yu H."/>
            <person name="Morgan-Lang C."/>
            <person name="Hatzenpichler R."/>
            <person name="Goudeau D."/>
            <person name="Malmstrom R."/>
            <person name="Brazelton W.J."/>
            <person name="Woyke T."/>
            <person name="Hallam S.J."/>
            <person name="Tyson G.W."/>
            <person name="Wegener G."/>
            <person name="Boetius A."/>
            <person name="Orphan V."/>
        </authorList>
    </citation>
    <scope>NUCLEOTIDE SEQUENCE</scope>
</reference>
<sequence>MPPTLVRVLGLTQELSGGSRDRLGFVGLTYRCPENELLPPWSGLALEHQRLS</sequence>
<evidence type="ECO:0000313" key="2">
    <source>
        <dbReference type="EMBL" id="QNO43601.1"/>
    </source>
</evidence>
<evidence type="ECO:0000313" key="1">
    <source>
        <dbReference type="EMBL" id="QNO43574.1"/>
    </source>
</evidence>
<name>A0A7G9Y6G7_9EURY</name>
<dbReference type="EMBL" id="MT631004">
    <property type="protein sequence ID" value="QNO44718.1"/>
    <property type="molecule type" value="Genomic_DNA"/>
</dbReference>
<dbReference type="AlphaFoldDB" id="A0A7G9Y6G7"/>
<dbReference type="EMBL" id="MT631429">
    <property type="protein sequence ID" value="QNO50341.1"/>
    <property type="molecule type" value="Genomic_DNA"/>
</dbReference>
<evidence type="ECO:0000313" key="3">
    <source>
        <dbReference type="EMBL" id="QNO44718.1"/>
    </source>
</evidence>
<gene>
    <name evidence="3" type="ORF">DFBDAOMO_00002</name>
    <name evidence="1" type="ORF">HMEJMANM_00043</name>
    <name evidence="2" type="ORF">LAPIAFBC_00008</name>
    <name evidence="4" type="ORF">PMDBIBLC_00003</name>
</gene>
<evidence type="ECO:0000313" key="4">
    <source>
        <dbReference type="EMBL" id="QNO50341.1"/>
    </source>
</evidence>
<accession>A0A7G9Y6G7</accession>
<proteinExistence type="predicted"/>
<dbReference type="EMBL" id="MT630847">
    <property type="protein sequence ID" value="QNO43601.1"/>
    <property type="molecule type" value="Genomic_DNA"/>
</dbReference>